<dbReference type="InterPro" id="IPR029063">
    <property type="entry name" value="SAM-dependent_MTases_sf"/>
</dbReference>
<comment type="similarity">
    <text evidence="1">Belongs to the methyltransferase superfamily. LaeA methyltransferase family.</text>
</comment>
<dbReference type="Gene3D" id="3.40.50.150">
    <property type="entry name" value="Vaccinia Virus protein VP39"/>
    <property type="match status" value="1"/>
</dbReference>
<dbReference type="RefSeq" id="XP_014175967.1">
    <property type="nucleotide sequence ID" value="XM_014320492.1"/>
</dbReference>
<protein>
    <submittedName>
        <fullName evidence="3">Methyltransferase type 11</fullName>
    </submittedName>
</protein>
<evidence type="ECO:0000256" key="2">
    <source>
        <dbReference type="SAM" id="MobiDB-lite"/>
    </source>
</evidence>
<name>F0X7B4_GROCL</name>
<dbReference type="PANTHER" id="PTHR43591">
    <property type="entry name" value="METHYLTRANSFERASE"/>
    <property type="match status" value="1"/>
</dbReference>
<dbReference type="PANTHER" id="PTHR43591:SF10">
    <property type="entry name" value="ABC TRANSMEMBRANE TYPE-1 DOMAIN-CONTAINING PROTEIN-RELATED"/>
    <property type="match status" value="1"/>
</dbReference>
<keyword evidence="4" id="KW-1185">Reference proteome</keyword>
<proteinExistence type="inferred from homology"/>
<reference evidence="3 4" key="1">
    <citation type="journal article" date="2011" name="Proc. Natl. Acad. Sci. U.S.A.">
        <title>Genome and transcriptome analyses of the mountain pine beetle-fungal symbiont Grosmannia clavigera, a lodgepole pine pathogen.</title>
        <authorList>
            <person name="DiGuistini S."/>
            <person name="Wang Y."/>
            <person name="Liao N.Y."/>
            <person name="Taylor G."/>
            <person name="Tanguay P."/>
            <person name="Feau N."/>
            <person name="Henrissat B."/>
            <person name="Chan S.K."/>
            <person name="Hesse-Orce U."/>
            <person name="Alamouti S.M."/>
            <person name="Tsui C.K.M."/>
            <person name="Docking R.T."/>
            <person name="Levasseur A."/>
            <person name="Haridas S."/>
            <person name="Robertson G."/>
            <person name="Birol I."/>
            <person name="Holt R.A."/>
            <person name="Marra M.A."/>
            <person name="Hamelin R.C."/>
            <person name="Hirst M."/>
            <person name="Jones S.J.M."/>
            <person name="Bohlmann J."/>
            <person name="Breuil C."/>
        </authorList>
    </citation>
    <scope>NUCLEOTIDE SEQUENCE [LARGE SCALE GENOMIC DNA]</scope>
    <source>
        <strain evidence="4">kw1407 / UAMH 11150</strain>
    </source>
</reference>
<gene>
    <name evidence="3" type="ORF">CMQ_6806</name>
</gene>
<dbReference type="eggNOG" id="ENOG502QSKG">
    <property type="taxonomic scope" value="Eukaryota"/>
</dbReference>
<dbReference type="Pfam" id="PF13489">
    <property type="entry name" value="Methyltransf_23"/>
    <property type="match status" value="1"/>
</dbReference>
<dbReference type="EMBL" id="GL629729">
    <property type="protein sequence ID" value="EFX06485.1"/>
    <property type="molecule type" value="Genomic_DNA"/>
</dbReference>
<keyword evidence="3" id="KW-0808">Transferase</keyword>
<dbReference type="OrthoDB" id="2013972at2759"/>
<dbReference type="GeneID" id="25980280"/>
<dbReference type="InParanoid" id="F0X7B4"/>
<sequence>MEEETSTAPEASPVTRIEATPAQPAVNEATTVPPVAQAASTVLPANHWVQQDEENPVDTDADSTYSISDELSSTASITSSILRYREINGRTYHAEQGDVQYWASNDETQSESMDINHHVLLLSTNNKLYFAPLKDDVHRVLDIGTGTGMWAIDFADDHPGAEVIGTDISPIQPIWVPPNTKFELEDFTQPWTFPENSFDYVHMRWLYGSVPDWTKLIREAYRVLKPGGWIESSEATPLVESDDNSVLPGSAMHEWGKLFLEGGDLLGRTFRIIEKDLQRKGMQEAGFDEASIGQWDFKCPVGGWSDDPHLKQIGQYVQLTVESDISGYVGFIGKLVAGWSETEVAIYSAQLRRDMRSGKHAYYRQRVVWAQKPLA</sequence>
<keyword evidence="3" id="KW-0489">Methyltransferase</keyword>
<evidence type="ECO:0000313" key="4">
    <source>
        <dbReference type="Proteomes" id="UP000007796"/>
    </source>
</evidence>
<dbReference type="HOGENOM" id="CLU_010595_0_0_1"/>
<feature type="region of interest" description="Disordered" evidence="2">
    <location>
        <begin position="1"/>
        <end position="32"/>
    </location>
</feature>
<dbReference type="GO" id="GO:0008168">
    <property type="term" value="F:methyltransferase activity"/>
    <property type="evidence" value="ECO:0007669"/>
    <property type="project" value="UniProtKB-KW"/>
</dbReference>
<evidence type="ECO:0000313" key="3">
    <source>
        <dbReference type="EMBL" id="EFX06485.1"/>
    </source>
</evidence>
<dbReference type="Proteomes" id="UP000007796">
    <property type="component" value="Unassembled WGS sequence"/>
</dbReference>
<evidence type="ECO:0000256" key="1">
    <source>
        <dbReference type="ARBA" id="ARBA00038158"/>
    </source>
</evidence>
<dbReference type="GO" id="GO:0032259">
    <property type="term" value="P:methylation"/>
    <property type="evidence" value="ECO:0007669"/>
    <property type="project" value="UniProtKB-KW"/>
</dbReference>
<dbReference type="AlphaFoldDB" id="F0X7B4"/>
<dbReference type="STRING" id="655863.F0X7B4"/>
<dbReference type="CDD" id="cd02440">
    <property type="entry name" value="AdoMet_MTases"/>
    <property type="match status" value="1"/>
</dbReference>
<accession>F0X7B4</accession>
<organism evidence="4">
    <name type="scientific">Grosmannia clavigera (strain kw1407 / UAMH 11150)</name>
    <name type="common">Blue stain fungus</name>
    <name type="synonym">Graphiocladiella clavigera</name>
    <dbReference type="NCBI Taxonomy" id="655863"/>
    <lineage>
        <taxon>Eukaryota</taxon>
        <taxon>Fungi</taxon>
        <taxon>Dikarya</taxon>
        <taxon>Ascomycota</taxon>
        <taxon>Pezizomycotina</taxon>
        <taxon>Sordariomycetes</taxon>
        <taxon>Sordariomycetidae</taxon>
        <taxon>Ophiostomatales</taxon>
        <taxon>Ophiostomataceae</taxon>
        <taxon>Leptographium</taxon>
    </lineage>
</organism>
<dbReference type="SUPFAM" id="SSF53335">
    <property type="entry name" value="S-adenosyl-L-methionine-dependent methyltransferases"/>
    <property type="match status" value="1"/>
</dbReference>